<dbReference type="Proteomes" id="UP000570010">
    <property type="component" value="Unassembled WGS sequence"/>
</dbReference>
<protein>
    <submittedName>
        <fullName evidence="2">ATP-binding protein</fullName>
    </submittedName>
</protein>
<accession>A0A6B3VZP9</accession>
<comment type="caution">
    <text evidence="2">The sequence shown here is derived from an EMBL/GenBank/DDBJ whole genome shotgun (WGS) entry which is preliminary data.</text>
</comment>
<keyword evidence="3" id="KW-1185">Reference proteome</keyword>
<dbReference type="RefSeq" id="WP_163241440.1">
    <property type="nucleotide sequence ID" value="NZ_CP082780.1"/>
</dbReference>
<organism evidence="2 3">
    <name type="scientific">Bacillus aquiflavi</name>
    <dbReference type="NCBI Taxonomy" id="2672567"/>
    <lineage>
        <taxon>Bacteria</taxon>
        <taxon>Bacillati</taxon>
        <taxon>Bacillota</taxon>
        <taxon>Bacilli</taxon>
        <taxon>Bacillales</taxon>
        <taxon>Bacillaceae</taxon>
        <taxon>Bacillus</taxon>
    </lineage>
</organism>
<keyword evidence="2" id="KW-0067">ATP-binding</keyword>
<evidence type="ECO:0000313" key="4">
    <source>
        <dbReference type="Proteomes" id="UP000570010"/>
    </source>
</evidence>
<dbReference type="AlphaFoldDB" id="A0A6B3VZP9"/>
<dbReference type="Proteomes" id="UP000472971">
    <property type="component" value="Unassembled WGS sequence"/>
</dbReference>
<reference evidence="2 3" key="1">
    <citation type="submission" date="2020-02" db="EMBL/GenBank/DDBJ databases">
        <title>Bacillus aquiflavi sp. nov., isolated from yellow water of strong flavor Chinese baijiu in Yibin region of China.</title>
        <authorList>
            <person name="Xie J."/>
        </authorList>
    </citation>
    <scope>NUCLEOTIDE SEQUENCE [LARGE SCALE GENOMIC DNA]</scope>
    <source>
        <strain evidence="2 3">3H-10</strain>
    </source>
</reference>
<evidence type="ECO:0000313" key="1">
    <source>
        <dbReference type="EMBL" id="MBA4536846.1"/>
    </source>
</evidence>
<evidence type="ECO:0000313" key="2">
    <source>
        <dbReference type="EMBL" id="NEY81213.1"/>
    </source>
</evidence>
<keyword evidence="2" id="KW-0547">Nucleotide-binding</keyword>
<evidence type="ECO:0000313" key="3">
    <source>
        <dbReference type="Proteomes" id="UP000472971"/>
    </source>
</evidence>
<dbReference type="EMBL" id="JAAIWN010000012">
    <property type="protein sequence ID" value="NEY81213.1"/>
    <property type="molecule type" value="Genomic_DNA"/>
</dbReference>
<dbReference type="GO" id="GO:0005524">
    <property type="term" value="F:ATP binding"/>
    <property type="evidence" value="ECO:0007669"/>
    <property type="project" value="UniProtKB-KW"/>
</dbReference>
<name>A0A6B3VZP9_9BACI</name>
<dbReference type="EMBL" id="JACEIO010000012">
    <property type="protein sequence ID" value="MBA4536846.1"/>
    <property type="molecule type" value="Genomic_DNA"/>
</dbReference>
<gene>
    <name evidence="2" type="ORF">G4D64_06720</name>
    <name evidence="1" type="ORF">H1Z61_06755</name>
</gene>
<sequence length="243" mass="26832">MKRDVVTIELNREEVLVIASDNSGSIGLKKNDSVHVPYDIVAYYSFRVAVMECIAAGAVPFSVVMHNFCGDEALNALISGVKQGMKELSLNQLEITGSTESNFQMEQSALGMIVLGKRNHLTENDLYLTDNLRVAVIGSPLVGEEVITSKHEIAPLSLFKWAFEQDGIKAILPVGSKGILFELNQLFTNCTFELHHVKGKVDLLKSSGPSTCFIIVYVEKITSSLKENIGNWFHPLTIQCEKE</sequence>
<proteinExistence type="predicted"/>
<reference evidence="1 4" key="2">
    <citation type="submission" date="2020-07" db="EMBL/GenBank/DDBJ databases">
        <authorList>
            <person name="Feng H."/>
        </authorList>
    </citation>
    <scope>NUCLEOTIDE SEQUENCE [LARGE SCALE GENOMIC DNA]</scope>
    <source>
        <strain evidence="1">S-12</strain>
        <strain evidence="4">s-12</strain>
    </source>
</reference>